<dbReference type="EC" id="2.7.13.3" evidence="3"/>
<evidence type="ECO:0000313" key="16">
    <source>
        <dbReference type="EMBL" id="MEC0232025.1"/>
    </source>
</evidence>
<evidence type="ECO:0000256" key="11">
    <source>
        <dbReference type="ARBA" id="ARBA00022989"/>
    </source>
</evidence>
<dbReference type="PANTHER" id="PTHR45453:SF2">
    <property type="entry name" value="HISTIDINE KINASE"/>
    <property type="match status" value="1"/>
</dbReference>
<dbReference type="RefSeq" id="WP_326076134.1">
    <property type="nucleotide sequence ID" value="NZ_JARLKY010000110.1"/>
</dbReference>
<evidence type="ECO:0000256" key="5">
    <source>
        <dbReference type="ARBA" id="ARBA00022553"/>
    </source>
</evidence>
<dbReference type="Pfam" id="PF02518">
    <property type="entry name" value="HATPase_c"/>
    <property type="match status" value="1"/>
</dbReference>
<dbReference type="PRINTS" id="PR00344">
    <property type="entry name" value="BCTRLSENSOR"/>
</dbReference>
<accession>A0ABU6GCU4</accession>
<organism evidence="16 17">
    <name type="scientific">Paenibacillus alba</name>
    <dbReference type="NCBI Taxonomy" id="1197127"/>
    <lineage>
        <taxon>Bacteria</taxon>
        <taxon>Bacillati</taxon>
        <taxon>Bacillota</taxon>
        <taxon>Bacilli</taxon>
        <taxon>Bacillales</taxon>
        <taxon>Paenibacillaceae</taxon>
        <taxon>Paenibacillus</taxon>
    </lineage>
</organism>
<dbReference type="SMART" id="SM00387">
    <property type="entry name" value="HATPase_c"/>
    <property type="match status" value="1"/>
</dbReference>
<evidence type="ECO:0000256" key="1">
    <source>
        <dbReference type="ARBA" id="ARBA00000085"/>
    </source>
</evidence>
<keyword evidence="5" id="KW-0597">Phosphoprotein</keyword>
<keyword evidence="13 14" id="KW-0472">Membrane</keyword>
<comment type="caution">
    <text evidence="16">The sequence shown here is derived from an EMBL/GenBank/DDBJ whole genome shotgun (WGS) entry which is preliminary data.</text>
</comment>
<reference evidence="16 17" key="1">
    <citation type="submission" date="2023-03" db="EMBL/GenBank/DDBJ databases">
        <title>Bacillus Genome Sequencing.</title>
        <authorList>
            <person name="Dunlap C."/>
        </authorList>
    </citation>
    <scope>NUCLEOTIDE SEQUENCE [LARGE SCALE GENOMIC DNA]</scope>
    <source>
        <strain evidence="16 17">BD-533</strain>
    </source>
</reference>
<keyword evidence="6" id="KW-0808">Transferase</keyword>
<dbReference type="InterPro" id="IPR036890">
    <property type="entry name" value="HATPase_C_sf"/>
</dbReference>
<evidence type="ECO:0000256" key="6">
    <source>
        <dbReference type="ARBA" id="ARBA00022679"/>
    </source>
</evidence>
<comment type="subcellular location">
    <subcellularLocation>
        <location evidence="2">Cell membrane</location>
        <topology evidence="2">Multi-pass membrane protein</topology>
    </subcellularLocation>
</comment>
<keyword evidence="12" id="KW-0902">Two-component regulatory system</keyword>
<dbReference type="InterPro" id="IPR005467">
    <property type="entry name" value="His_kinase_dom"/>
</dbReference>
<dbReference type="SUPFAM" id="SSF55874">
    <property type="entry name" value="ATPase domain of HSP90 chaperone/DNA topoisomerase II/histidine kinase"/>
    <property type="match status" value="1"/>
</dbReference>
<dbReference type="InterPro" id="IPR004358">
    <property type="entry name" value="Sig_transdc_His_kin-like_C"/>
</dbReference>
<evidence type="ECO:0000313" key="17">
    <source>
        <dbReference type="Proteomes" id="UP001338137"/>
    </source>
</evidence>
<proteinExistence type="predicted"/>
<gene>
    <name evidence="16" type="ORF">P4I72_33510</name>
</gene>
<dbReference type="PANTHER" id="PTHR45453">
    <property type="entry name" value="PHOSPHATE REGULON SENSOR PROTEIN PHOR"/>
    <property type="match status" value="1"/>
</dbReference>
<evidence type="ECO:0000259" key="15">
    <source>
        <dbReference type="PROSITE" id="PS50109"/>
    </source>
</evidence>
<evidence type="ECO:0000256" key="4">
    <source>
        <dbReference type="ARBA" id="ARBA00022475"/>
    </source>
</evidence>
<evidence type="ECO:0000256" key="8">
    <source>
        <dbReference type="ARBA" id="ARBA00022741"/>
    </source>
</evidence>
<dbReference type="CDD" id="cd00082">
    <property type="entry name" value="HisKA"/>
    <property type="match status" value="1"/>
</dbReference>
<dbReference type="SMART" id="SM00388">
    <property type="entry name" value="HisKA"/>
    <property type="match status" value="1"/>
</dbReference>
<feature type="transmembrane region" description="Helical" evidence="14">
    <location>
        <begin position="37"/>
        <end position="55"/>
    </location>
</feature>
<evidence type="ECO:0000256" key="14">
    <source>
        <dbReference type="SAM" id="Phobius"/>
    </source>
</evidence>
<evidence type="ECO:0000256" key="10">
    <source>
        <dbReference type="ARBA" id="ARBA00022840"/>
    </source>
</evidence>
<keyword evidence="17" id="KW-1185">Reference proteome</keyword>
<keyword evidence="4" id="KW-1003">Cell membrane</keyword>
<dbReference type="Gene3D" id="3.30.565.10">
    <property type="entry name" value="Histidine kinase-like ATPase, C-terminal domain"/>
    <property type="match status" value="1"/>
</dbReference>
<keyword evidence="7 14" id="KW-0812">Transmembrane</keyword>
<dbReference type="EMBL" id="JARLKY010000110">
    <property type="protein sequence ID" value="MEC0232025.1"/>
    <property type="molecule type" value="Genomic_DNA"/>
</dbReference>
<dbReference type="PROSITE" id="PS50109">
    <property type="entry name" value="HIS_KIN"/>
    <property type="match status" value="1"/>
</dbReference>
<dbReference type="Proteomes" id="UP001338137">
    <property type="component" value="Unassembled WGS sequence"/>
</dbReference>
<comment type="catalytic activity">
    <reaction evidence="1">
        <text>ATP + protein L-histidine = ADP + protein N-phospho-L-histidine.</text>
        <dbReference type="EC" id="2.7.13.3"/>
    </reaction>
</comment>
<dbReference type="InterPro" id="IPR050351">
    <property type="entry name" value="BphY/WalK/GraS-like"/>
</dbReference>
<keyword evidence="11 14" id="KW-1133">Transmembrane helix</keyword>
<feature type="domain" description="Histidine kinase" evidence="15">
    <location>
        <begin position="121"/>
        <end position="328"/>
    </location>
</feature>
<evidence type="ECO:0000256" key="12">
    <source>
        <dbReference type="ARBA" id="ARBA00023012"/>
    </source>
</evidence>
<evidence type="ECO:0000256" key="13">
    <source>
        <dbReference type="ARBA" id="ARBA00023136"/>
    </source>
</evidence>
<evidence type="ECO:0000256" key="2">
    <source>
        <dbReference type="ARBA" id="ARBA00004651"/>
    </source>
</evidence>
<name>A0ABU6GCU4_9BACL</name>
<evidence type="ECO:0000256" key="9">
    <source>
        <dbReference type="ARBA" id="ARBA00022777"/>
    </source>
</evidence>
<keyword evidence="9 16" id="KW-0418">Kinase</keyword>
<evidence type="ECO:0000256" key="3">
    <source>
        <dbReference type="ARBA" id="ARBA00012438"/>
    </source>
</evidence>
<dbReference type="InterPro" id="IPR003661">
    <property type="entry name" value="HisK_dim/P_dom"/>
</dbReference>
<dbReference type="InterPro" id="IPR003594">
    <property type="entry name" value="HATPase_dom"/>
</dbReference>
<evidence type="ECO:0000256" key="7">
    <source>
        <dbReference type="ARBA" id="ARBA00022692"/>
    </source>
</evidence>
<sequence length="334" mass="38866">MRLFWKEQVPLILFFFVQVLLVPLLYALTGENRPMSIILYGILISLAVLVLYLGYRYATHRLMYKELSAAENVIDYNHASLGQSSLPRAVYERMRQFDSLYREQLHQHQVHKEQHTAFVNRWVHQMKTPLSVIQLTLPELDDAIADNLQEEVERLRNGLEMVLYTARLERFEHDFMVEPVWLRSAVSEAVARNRKLFIRKSIVPDFQIEETLRIYTDVKWFHFIMDQLLINAVNYSGAAGKKVTLKAESSEDKVILHIVDEGIGIAKEDIGRVFHPYFTGDRGRQYHESTGMGLYLVREISQKLGHRVEITSQLGKGTTLTLMFRKVPMESEPN</sequence>
<protein>
    <recommendedName>
        <fullName evidence="3">histidine kinase</fullName>
        <ecNumber evidence="3">2.7.13.3</ecNumber>
    </recommendedName>
</protein>
<keyword evidence="8" id="KW-0547">Nucleotide-binding</keyword>
<dbReference type="GO" id="GO:0016301">
    <property type="term" value="F:kinase activity"/>
    <property type="evidence" value="ECO:0007669"/>
    <property type="project" value="UniProtKB-KW"/>
</dbReference>
<keyword evidence="10" id="KW-0067">ATP-binding</keyword>